<feature type="compositionally biased region" description="Low complexity" evidence="3">
    <location>
        <begin position="51"/>
        <end position="64"/>
    </location>
</feature>
<dbReference type="EMBL" id="JASNQZ010000003">
    <property type="protein sequence ID" value="KAL0959109.1"/>
    <property type="molecule type" value="Genomic_DNA"/>
</dbReference>
<dbReference type="InterPro" id="IPR036537">
    <property type="entry name" value="Adaptor_Cbl_N_dom_sf"/>
</dbReference>
<reference evidence="6" key="1">
    <citation type="submission" date="2024-06" db="EMBL/GenBank/DDBJ databases">
        <title>Multi-omics analyses provide insights into the biosynthesis of the anticancer antibiotic pleurotin in Hohenbuehelia grisea.</title>
        <authorList>
            <person name="Weaver J.A."/>
            <person name="Alberti F."/>
        </authorList>
    </citation>
    <scope>NUCLEOTIDE SEQUENCE [LARGE SCALE GENOMIC DNA]</scope>
    <source>
        <strain evidence="6">T-177</strain>
    </source>
</reference>
<feature type="compositionally biased region" description="Polar residues" evidence="3">
    <location>
        <begin position="370"/>
        <end position="386"/>
    </location>
</feature>
<proteinExistence type="predicted"/>
<feature type="region of interest" description="Disordered" evidence="3">
    <location>
        <begin position="267"/>
        <end position="308"/>
    </location>
</feature>
<dbReference type="Gene3D" id="1.10.510.10">
    <property type="entry name" value="Transferase(Phosphotransferase) domain 1"/>
    <property type="match status" value="1"/>
</dbReference>
<dbReference type="CDD" id="cd21037">
    <property type="entry name" value="MLKL_NTD"/>
    <property type="match status" value="1"/>
</dbReference>
<feature type="domain" description="Protein kinase" evidence="4">
    <location>
        <begin position="450"/>
        <end position="727"/>
    </location>
</feature>
<dbReference type="InterPro" id="IPR000719">
    <property type="entry name" value="Prot_kinase_dom"/>
</dbReference>
<dbReference type="InterPro" id="IPR059179">
    <property type="entry name" value="MLKL-like_MCAfunc"/>
</dbReference>
<comment type="caution">
    <text evidence="5">The sequence shown here is derived from an EMBL/GenBank/DDBJ whole genome shotgun (WGS) entry which is preliminary data.</text>
</comment>
<keyword evidence="6" id="KW-1185">Reference proteome</keyword>
<evidence type="ECO:0000256" key="3">
    <source>
        <dbReference type="SAM" id="MobiDB-lite"/>
    </source>
</evidence>
<organism evidence="5 6">
    <name type="scientific">Hohenbuehelia grisea</name>
    <dbReference type="NCBI Taxonomy" id="104357"/>
    <lineage>
        <taxon>Eukaryota</taxon>
        <taxon>Fungi</taxon>
        <taxon>Dikarya</taxon>
        <taxon>Basidiomycota</taxon>
        <taxon>Agaricomycotina</taxon>
        <taxon>Agaricomycetes</taxon>
        <taxon>Agaricomycetidae</taxon>
        <taxon>Agaricales</taxon>
        <taxon>Pleurotineae</taxon>
        <taxon>Pleurotaceae</taxon>
        <taxon>Hohenbuehelia</taxon>
    </lineage>
</organism>
<dbReference type="Gene3D" id="1.20.930.20">
    <property type="entry name" value="Adaptor protein Cbl, N-terminal domain"/>
    <property type="match status" value="1"/>
</dbReference>
<protein>
    <recommendedName>
        <fullName evidence="4">Protein kinase domain-containing protein</fullName>
    </recommendedName>
</protein>
<keyword evidence="1" id="KW-0547">Nucleotide-binding</keyword>
<dbReference type="InterPro" id="IPR050198">
    <property type="entry name" value="Non-receptor_tyrosine_kinases"/>
</dbReference>
<dbReference type="SUPFAM" id="SSF56112">
    <property type="entry name" value="Protein kinase-like (PK-like)"/>
    <property type="match status" value="1"/>
</dbReference>
<evidence type="ECO:0000313" key="6">
    <source>
        <dbReference type="Proteomes" id="UP001556367"/>
    </source>
</evidence>
<evidence type="ECO:0000313" key="5">
    <source>
        <dbReference type="EMBL" id="KAL0959109.1"/>
    </source>
</evidence>
<evidence type="ECO:0000256" key="2">
    <source>
        <dbReference type="ARBA" id="ARBA00022840"/>
    </source>
</evidence>
<feature type="compositionally biased region" description="Low complexity" evidence="3">
    <location>
        <begin position="272"/>
        <end position="281"/>
    </location>
</feature>
<keyword evidence="2" id="KW-0067">ATP-binding</keyword>
<dbReference type="PANTHER" id="PTHR24418">
    <property type="entry name" value="TYROSINE-PROTEIN KINASE"/>
    <property type="match status" value="1"/>
</dbReference>
<feature type="compositionally biased region" description="Low complexity" evidence="3">
    <location>
        <begin position="9"/>
        <end position="19"/>
    </location>
</feature>
<dbReference type="PRINTS" id="PR00109">
    <property type="entry name" value="TYRKINASE"/>
</dbReference>
<dbReference type="InterPro" id="IPR001245">
    <property type="entry name" value="Ser-Thr/Tyr_kinase_cat_dom"/>
</dbReference>
<dbReference type="InterPro" id="IPR011009">
    <property type="entry name" value="Kinase-like_dom_sf"/>
</dbReference>
<evidence type="ECO:0000259" key="4">
    <source>
        <dbReference type="PROSITE" id="PS50011"/>
    </source>
</evidence>
<dbReference type="PROSITE" id="PS50011">
    <property type="entry name" value="PROTEIN_KINASE_DOM"/>
    <property type="match status" value="1"/>
</dbReference>
<dbReference type="SMART" id="SM00220">
    <property type="entry name" value="S_TKc"/>
    <property type="match status" value="1"/>
</dbReference>
<feature type="region of interest" description="Disordered" evidence="3">
    <location>
        <begin position="370"/>
        <end position="393"/>
    </location>
</feature>
<dbReference type="PROSITE" id="PS00108">
    <property type="entry name" value="PROTEIN_KINASE_ST"/>
    <property type="match status" value="1"/>
</dbReference>
<feature type="compositionally biased region" description="Low complexity" evidence="3">
    <location>
        <begin position="288"/>
        <end position="308"/>
    </location>
</feature>
<feature type="region of interest" description="Disordered" evidence="3">
    <location>
        <begin position="1"/>
        <end position="86"/>
    </location>
</feature>
<dbReference type="Gene3D" id="3.30.200.20">
    <property type="entry name" value="Phosphorylase Kinase, domain 1"/>
    <property type="match status" value="1"/>
</dbReference>
<accession>A0ABR3JTY5</accession>
<dbReference type="InterPro" id="IPR008271">
    <property type="entry name" value="Ser/Thr_kinase_AS"/>
</dbReference>
<dbReference type="Pfam" id="PF07714">
    <property type="entry name" value="PK_Tyr_Ser-Thr"/>
    <property type="match status" value="1"/>
</dbReference>
<sequence length="727" mass="81329">MAPSSTHNSPSQLPGQLQPPDTPPQRRFNLRSFSRSPSRSPPPSEAQTRVSSPSPLRSPIPLSESSDDSEPSLAPQTPNTSYIRHKNDRVLVIVNGQSSSEAHPETPPSRRNALRETVGIKVRLAAQACIEGIRLGTEALAFVPIPGLAAAALILVNIWDAVEKMGNSATACMRLAERCADVLLNIREVTDNVDDTIGAQLADPLHKLKSVFARIETFADSCLHQQLPRFLRHDEIMRDIEDHHRWLTDTLWQINFAVVVGSRNQATDPRRAAASSESLSLQPDIDSEASSMSSRNPPSSMLFSNSNSNLPVSDDAGTLDSLGFDVFRTSPTHESSDCDQQKLNSILQLFRGLSEPEMMVIQEALRNGSASIPDQAAPSPTMQSQGERGRPVHRKKTWPLHQIQTDPAFQEYRQILTRIERKTDASKLLIQLNEELTQDPPWRTIPALELRRDSIVHRGQFSDVYHGHWRGNGVAIKLMHHATQSDSVERFISEFEIWRSLKHPNVLEIFGVRNSVGTHPRYFVSPYMENGNLSDVLKGLRWRMDNLEPQAIDSTLLLRMMTDISIGLWYIHRSGIIHGDIKASNVLVNGNNRCLINDFGHSLRLSTQAACWHPNDSLRWRAPELLLESALPTQAGDVYSFGICCAEILTIGCPPWPLLSDEEVLAMIRQDDRQSFRESLLRGSDEFPYVHGRVLHSMPLILDSVCHLEPPQRPIIAQVVHMLRAII</sequence>
<name>A0ABR3JTY5_9AGAR</name>
<dbReference type="Proteomes" id="UP001556367">
    <property type="component" value="Unassembled WGS sequence"/>
</dbReference>
<gene>
    <name evidence="5" type="ORF">HGRIS_014406</name>
</gene>
<evidence type="ECO:0000256" key="1">
    <source>
        <dbReference type="ARBA" id="ARBA00022741"/>
    </source>
</evidence>